<dbReference type="SUPFAM" id="SSF109604">
    <property type="entry name" value="HD-domain/PDEase-like"/>
    <property type="match status" value="1"/>
</dbReference>
<dbReference type="RefSeq" id="WP_108851591.1">
    <property type="nucleotide sequence ID" value="NZ_OMOQ01000001.1"/>
</dbReference>
<evidence type="ECO:0000256" key="5">
    <source>
        <dbReference type="ARBA" id="ARBA00022598"/>
    </source>
</evidence>
<sequence>MPDLLIELFSEEIPARMQAKARADLKKLVTDGLVEAGLTYAGAHALSTPRRLTLAVEGLTAESKPVREERKGPATTAPEKAVEGFLRATGLAMDQLEVRDAGKGQAYFAVIEKPGRKAAEIVADVLGPTIRDFPWPKSMRWGAGSLRWVRPLHSILCILSDEAGAETVPFEIDGIRAGSTTRGHRFLAPKAFSVTSFEDYAAKLKRAKVMLDAEERAEHIWHDATNAAFAAGLEVVEDRGLLTEVAGLVEWPVVLMGRIGEEFLDLPPEVLQTSMKEHQKFFSARNPKTGRIEGFVTVANTEAADDGATILKGNQKVLSARLSDAKFFWENDLRTVAQVGMKGMAEGLANVTFHNKLGSQMDRVQRIAALAQEIAPLAGAKPDLAAEAAEICKADLQSAMVGEFPELQGIMGTYYARAAGHDDGVPEACHEHYQPLGPSDAVPTAPVSVAVALADKIDTLTGFWAIDEKPTGSKDPFALRRAALGVIRLVLAEGTRLNLNLWTKVSAVQHLTRVWNLVLKKEFGDLLEAAATLGVSLDELNELVKSASSVDIVMEKHAAVDSNVRLFERAEAIPHDLLAFFHDRLKVHLRDEGIRHDVIDACLAMPGNDDLTLLVKRAEALSAFLKTDDGENLILGFKRTNNILTQAEEKDGVEYSFGADPKFAEDQTERTLFAALDAAEAAIDPAMEAEEFGRAMSAMAALRAPIDAFFDTVQINTDNEIVRRNRLNLLSRIRTICLSVADLTKIEG</sequence>
<dbReference type="GO" id="GO:0005524">
    <property type="term" value="F:ATP binding"/>
    <property type="evidence" value="ECO:0007669"/>
    <property type="project" value="UniProtKB-UniRule"/>
</dbReference>
<comment type="catalytic activity">
    <reaction evidence="10 11">
        <text>tRNA(Gly) + glycine + ATP = glycyl-tRNA(Gly) + AMP + diphosphate</text>
        <dbReference type="Rhea" id="RHEA:16013"/>
        <dbReference type="Rhea" id="RHEA-COMP:9664"/>
        <dbReference type="Rhea" id="RHEA-COMP:9683"/>
        <dbReference type="ChEBI" id="CHEBI:30616"/>
        <dbReference type="ChEBI" id="CHEBI:33019"/>
        <dbReference type="ChEBI" id="CHEBI:57305"/>
        <dbReference type="ChEBI" id="CHEBI:78442"/>
        <dbReference type="ChEBI" id="CHEBI:78522"/>
        <dbReference type="ChEBI" id="CHEBI:456215"/>
        <dbReference type="EC" id="6.1.1.14"/>
    </reaction>
</comment>
<dbReference type="InterPro" id="IPR008909">
    <property type="entry name" value="DALR_anticod-bd"/>
</dbReference>
<dbReference type="Pfam" id="PF05746">
    <property type="entry name" value="DALR_1"/>
    <property type="match status" value="1"/>
</dbReference>
<dbReference type="PROSITE" id="PS50861">
    <property type="entry name" value="AA_TRNA_LIGASE_II_GLYAB"/>
    <property type="match status" value="1"/>
</dbReference>
<dbReference type="EC" id="6.1.1.14" evidence="11"/>
<dbReference type="AlphaFoldDB" id="A0A2R8B3Q3"/>
<dbReference type="SMART" id="SM00836">
    <property type="entry name" value="DALR_1"/>
    <property type="match status" value="1"/>
</dbReference>
<keyword evidence="14" id="KW-1185">Reference proteome</keyword>
<dbReference type="OrthoDB" id="9775440at2"/>
<evidence type="ECO:0000256" key="10">
    <source>
        <dbReference type="ARBA" id="ARBA00047937"/>
    </source>
</evidence>
<dbReference type="NCBIfam" id="TIGR00211">
    <property type="entry name" value="glyS"/>
    <property type="match status" value="1"/>
</dbReference>
<comment type="subcellular location">
    <subcellularLocation>
        <location evidence="1 11">Cytoplasm</location>
    </subcellularLocation>
</comment>
<evidence type="ECO:0000313" key="14">
    <source>
        <dbReference type="Proteomes" id="UP000244924"/>
    </source>
</evidence>
<dbReference type="GO" id="GO:0004820">
    <property type="term" value="F:glycine-tRNA ligase activity"/>
    <property type="evidence" value="ECO:0007669"/>
    <property type="project" value="UniProtKB-UniRule"/>
</dbReference>
<evidence type="ECO:0000256" key="9">
    <source>
        <dbReference type="ARBA" id="ARBA00023146"/>
    </source>
</evidence>
<keyword evidence="9 11" id="KW-0030">Aminoacyl-tRNA synthetase</keyword>
<dbReference type="Pfam" id="PF02092">
    <property type="entry name" value="tRNA_synt_2f"/>
    <property type="match status" value="1"/>
</dbReference>
<keyword evidence="4 11" id="KW-0963">Cytoplasm</keyword>
<evidence type="ECO:0000256" key="2">
    <source>
        <dbReference type="ARBA" id="ARBA00008226"/>
    </source>
</evidence>
<dbReference type="GO" id="GO:0004814">
    <property type="term" value="F:arginine-tRNA ligase activity"/>
    <property type="evidence" value="ECO:0007669"/>
    <property type="project" value="InterPro"/>
</dbReference>
<dbReference type="GO" id="GO:0005829">
    <property type="term" value="C:cytosol"/>
    <property type="evidence" value="ECO:0007669"/>
    <property type="project" value="TreeGrafter"/>
</dbReference>
<keyword evidence="7 11" id="KW-0067">ATP-binding</keyword>
<dbReference type="GO" id="GO:0006426">
    <property type="term" value="P:glycyl-tRNA aminoacylation"/>
    <property type="evidence" value="ECO:0007669"/>
    <property type="project" value="UniProtKB-UniRule"/>
</dbReference>
<feature type="domain" description="DALR anticodon binding" evidence="12">
    <location>
        <begin position="639"/>
        <end position="746"/>
    </location>
</feature>
<proteinExistence type="inferred from homology"/>
<keyword evidence="6 11" id="KW-0547">Nucleotide-binding</keyword>
<evidence type="ECO:0000256" key="6">
    <source>
        <dbReference type="ARBA" id="ARBA00022741"/>
    </source>
</evidence>
<dbReference type="Proteomes" id="UP000244924">
    <property type="component" value="Unassembled WGS sequence"/>
</dbReference>
<dbReference type="HAMAP" id="MF_00255">
    <property type="entry name" value="Gly_tRNA_synth_beta"/>
    <property type="match status" value="1"/>
</dbReference>
<dbReference type="PANTHER" id="PTHR30075">
    <property type="entry name" value="GLYCYL-TRNA SYNTHETASE"/>
    <property type="match status" value="1"/>
</dbReference>
<comment type="similarity">
    <text evidence="2 11">Belongs to the class-II aminoacyl-tRNA synthetase family.</text>
</comment>
<reference evidence="13 14" key="1">
    <citation type="submission" date="2018-03" db="EMBL/GenBank/DDBJ databases">
        <authorList>
            <person name="Keele B.F."/>
        </authorList>
    </citation>
    <scope>NUCLEOTIDE SEQUENCE [LARGE SCALE GENOMIC DNA]</scope>
    <source>
        <strain evidence="13 14">CECT 8626</strain>
    </source>
</reference>
<dbReference type="InterPro" id="IPR015944">
    <property type="entry name" value="Gly-tRNA-synth_bsu"/>
</dbReference>
<organism evidence="13 14">
    <name type="scientific">Albidovulum aquaemixtae</name>
    <dbReference type="NCBI Taxonomy" id="1542388"/>
    <lineage>
        <taxon>Bacteria</taxon>
        <taxon>Pseudomonadati</taxon>
        <taxon>Pseudomonadota</taxon>
        <taxon>Alphaproteobacteria</taxon>
        <taxon>Rhodobacterales</taxon>
        <taxon>Paracoccaceae</taxon>
        <taxon>Albidovulum</taxon>
    </lineage>
</organism>
<evidence type="ECO:0000256" key="4">
    <source>
        <dbReference type="ARBA" id="ARBA00022490"/>
    </source>
</evidence>
<dbReference type="PRINTS" id="PR01045">
    <property type="entry name" value="TRNASYNTHGB"/>
</dbReference>
<evidence type="ECO:0000256" key="7">
    <source>
        <dbReference type="ARBA" id="ARBA00022840"/>
    </source>
</evidence>
<keyword evidence="8 11" id="KW-0648">Protein biosynthesis</keyword>
<dbReference type="EMBL" id="OMOQ01000001">
    <property type="protein sequence ID" value="SPH17113.1"/>
    <property type="molecule type" value="Genomic_DNA"/>
</dbReference>
<evidence type="ECO:0000256" key="3">
    <source>
        <dbReference type="ARBA" id="ARBA00011209"/>
    </source>
</evidence>
<keyword evidence="5 11" id="KW-0436">Ligase</keyword>
<evidence type="ECO:0000256" key="8">
    <source>
        <dbReference type="ARBA" id="ARBA00022917"/>
    </source>
</evidence>
<evidence type="ECO:0000313" key="13">
    <source>
        <dbReference type="EMBL" id="SPH17113.1"/>
    </source>
</evidence>
<comment type="subunit">
    <text evidence="3 11">Tetramer of two alpha and two beta subunits.</text>
</comment>
<evidence type="ECO:0000256" key="11">
    <source>
        <dbReference type="HAMAP-Rule" id="MF_00255"/>
    </source>
</evidence>
<evidence type="ECO:0000256" key="1">
    <source>
        <dbReference type="ARBA" id="ARBA00004496"/>
    </source>
</evidence>
<dbReference type="InterPro" id="IPR006194">
    <property type="entry name" value="Gly-tRNA-synth_heterodimer"/>
</dbReference>
<dbReference type="PANTHER" id="PTHR30075:SF2">
    <property type="entry name" value="GLYCINE--TRNA LIGASE, CHLOROPLASTIC_MITOCHONDRIAL 2"/>
    <property type="match status" value="1"/>
</dbReference>
<accession>A0A2R8B3Q3</accession>
<name>A0A2R8B3Q3_9RHOB</name>
<gene>
    <name evidence="11 13" type="primary">glyS</name>
    <name evidence="13" type="ORF">DEA8626_00628</name>
</gene>
<evidence type="ECO:0000259" key="12">
    <source>
        <dbReference type="SMART" id="SM00836"/>
    </source>
</evidence>
<dbReference type="GO" id="GO:0006420">
    <property type="term" value="P:arginyl-tRNA aminoacylation"/>
    <property type="evidence" value="ECO:0007669"/>
    <property type="project" value="InterPro"/>
</dbReference>
<protein>
    <recommendedName>
        <fullName evidence="11">Glycine--tRNA ligase beta subunit</fullName>
        <ecNumber evidence="11">6.1.1.14</ecNumber>
    </recommendedName>
    <alternativeName>
        <fullName evidence="11">Glycyl-tRNA synthetase beta subunit</fullName>
        <shortName evidence="11">GlyRS</shortName>
    </alternativeName>
</protein>